<keyword evidence="3" id="KW-1185">Reference proteome</keyword>
<proteinExistence type="predicted"/>
<reference evidence="2" key="1">
    <citation type="submission" date="2020-07" db="EMBL/GenBank/DDBJ databases">
        <title>Ethylene signaling mediates host invasion by parasitic plants.</title>
        <authorList>
            <person name="Yoshida S."/>
        </authorList>
    </citation>
    <scope>NUCLEOTIDE SEQUENCE</scope>
    <source>
        <strain evidence="2">Okayama</strain>
    </source>
</reference>
<evidence type="ECO:0000313" key="2">
    <source>
        <dbReference type="EMBL" id="GFP95352.1"/>
    </source>
</evidence>
<protein>
    <submittedName>
        <fullName evidence="2">Uncharacterized protein</fullName>
    </submittedName>
</protein>
<feature type="region of interest" description="Disordered" evidence="1">
    <location>
        <begin position="1"/>
        <end position="30"/>
    </location>
</feature>
<evidence type="ECO:0000313" key="3">
    <source>
        <dbReference type="Proteomes" id="UP000653305"/>
    </source>
</evidence>
<sequence>MAIAAKNTGVESVKKRRLQLPKTNKPLLKPHPIEKNVKANHQGLVMKKYIEMPKDESEL</sequence>
<accession>A0A830CAR5</accession>
<dbReference type="Proteomes" id="UP000653305">
    <property type="component" value="Unassembled WGS sequence"/>
</dbReference>
<comment type="caution">
    <text evidence="2">The sequence shown here is derived from an EMBL/GenBank/DDBJ whole genome shotgun (WGS) entry which is preliminary data.</text>
</comment>
<dbReference type="EMBL" id="BMAC01000382">
    <property type="protein sequence ID" value="GFP95352.1"/>
    <property type="molecule type" value="Genomic_DNA"/>
</dbReference>
<gene>
    <name evidence="2" type="ORF">PHJA_001679500</name>
</gene>
<evidence type="ECO:0000256" key="1">
    <source>
        <dbReference type="SAM" id="MobiDB-lite"/>
    </source>
</evidence>
<dbReference type="AlphaFoldDB" id="A0A830CAR5"/>
<organism evidence="2 3">
    <name type="scientific">Phtheirospermum japonicum</name>
    <dbReference type="NCBI Taxonomy" id="374723"/>
    <lineage>
        <taxon>Eukaryota</taxon>
        <taxon>Viridiplantae</taxon>
        <taxon>Streptophyta</taxon>
        <taxon>Embryophyta</taxon>
        <taxon>Tracheophyta</taxon>
        <taxon>Spermatophyta</taxon>
        <taxon>Magnoliopsida</taxon>
        <taxon>eudicotyledons</taxon>
        <taxon>Gunneridae</taxon>
        <taxon>Pentapetalae</taxon>
        <taxon>asterids</taxon>
        <taxon>lamiids</taxon>
        <taxon>Lamiales</taxon>
        <taxon>Orobanchaceae</taxon>
        <taxon>Orobanchaceae incertae sedis</taxon>
        <taxon>Phtheirospermum</taxon>
    </lineage>
</organism>
<name>A0A830CAR5_9LAMI</name>